<accession>A0A919MZ27</accession>
<feature type="domain" description="EAL" evidence="2">
    <location>
        <begin position="486"/>
        <end position="735"/>
    </location>
</feature>
<reference evidence="4" key="1">
    <citation type="submission" date="2021-01" db="EMBL/GenBank/DDBJ databases">
        <title>Whole genome shotgun sequence of Actinoplanes rishiriensis NBRC 108556.</title>
        <authorList>
            <person name="Komaki H."/>
            <person name="Tamura T."/>
        </authorList>
    </citation>
    <scope>NUCLEOTIDE SEQUENCE</scope>
    <source>
        <strain evidence="4">NBRC 108556</strain>
    </source>
</reference>
<dbReference type="Proteomes" id="UP000636960">
    <property type="component" value="Unassembled WGS sequence"/>
</dbReference>
<feature type="transmembrane region" description="Helical" evidence="1">
    <location>
        <begin position="91"/>
        <end position="109"/>
    </location>
</feature>
<keyword evidence="5" id="KW-1185">Reference proteome</keyword>
<dbReference type="AlphaFoldDB" id="A0A919MZ27"/>
<dbReference type="SUPFAM" id="SSF55073">
    <property type="entry name" value="Nucleotide cyclase"/>
    <property type="match status" value="1"/>
</dbReference>
<dbReference type="InterPro" id="IPR035919">
    <property type="entry name" value="EAL_sf"/>
</dbReference>
<dbReference type="SUPFAM" id="SSF141868">
    <property type="entry name" value="EAL domain-like"/>
    <property type="match status" value="1"/>
</dbReference>
<organism evidence="4 5">
    <name type="scientific">Paractinoplanes rishiriensis</name>
    <dbReference type="NCBI Taxonomy" id="1050105"/>
    <lineage>
        <taxon>Bacteria</taxon>
        <taxon>Bacillati</taxon>
        <taxon>Actinomycetota</taxon>
        <taxon>Actinomycetes</taxon>
        <taxon>Micromonosporales</taxon>
        <taxon>Micromonosporaceae</taxon>
        <taxon>Paractinoplanes</taxon>
    </lineage>
</organism>
<gene>
    <name evidence="4" type="ORF">Ari01nite_84230</name>
</gene>
<dbReference type="InterPro" id="IPR001633">
    <property type="entry name" value="EAL_dom"/>
</dbReference>
<feature type="transmembrane region" description="Helical" evidence="1">
    <location>
        <begin position="121"/>
        <end position="140"/>
    </location>
</feature>
<keyword evidence="1" id="KW-1133">Transmembrane helix</keyword>
<dbReference type="Gene3D" id="3.20.20.450">
    <property type="entry name" value="EAL domain"/>
    <property type="match status" value="1"/>
</dbReference>
<dbReference type="PANTHER" id="PTHR44757">
    <property type="entry name" value="DIGUANYLATE CYCLASE DGCP"/>
    <property type="match status" value="1"/>
</dbReference>
<feature type="transmembrane region" description="Helical" evidence="1">
    <location>
        <begin position="254"/>
        <end position="271"/>
    </location>
</feature>
<evidence type="ECO:0008006" key="6">
    <source>
        <dbReference type="Google" id="ProtNLM"/>
    </source>
</evidence>
<dbReference type="NCBIfam" id="TIGR00254">
    <property type="entry name" value="GGDEF"/>
    <property type="match status" value="1"/>
</dbReference>
<dbReference type="InterPro" id="IPR043128">
    <property type="entry name" value="Rev_trsase/Diguanyl_cyclase"/>
</dbReference>
<feature type="transmembrane region" description="Helical" evidence="1">
    <location>
        <begin position="184"/>
        <end position="202"/>
    </location>
</feature>
<sequence length="740" mass="78524">MGLFLVEMTWFVLNIGERTGPPILGMAPVMIGAAVAMYAFWCTWHTPGLPWPVQRFWRSMTVASAPVVLMQLTDLPGYLKSPSVTPNPVSLGLYGASMIVIVVALYRLPMESRGPGGRLRLMLDCATVTLAALLVIWYAALSKLAESDDTELLVTTAVASVALALVVLAFAKVVLSGGRTIEPYALRAFGVGLGAQMLGTFATPLMLETPWVTPEPLGRSLMYLIVVAGAAYQIRAAGLPVARRRRSKERAFSPVPYLAIALVDGFLLYAIRDSGGATLVIGGGAVALTGLVIARQLAAFRENSRLITEVRSYHDQLAYQANHDSLTGLANRALFNTEFENAVGADRLHLALVDLDDFKAVNDTSGHHVGDGLLIAVAERLRASVRPGDLVARLGGDEFAVLLHDLAPAGADAVAARMLATLQQPLSVDGHQLTVRASVGVVDASEATDPAELMRHADAAMYQAKHAGKGRFARYDAGEVPAMTVRARLIEDLGQAVDRDQLVLRYQPIVGLPGETLLGVEALLRWEHPERGTVPPLDFLPAAEETGLIVPIGRWVLTTACAQAATWLRDFPAHAPQAVNVNVSPLQLRDDGLVGDVAAALHAAGLAPHHLVIEVTETAAVDDRAAATLAALRDLGVRISLDDFGTGHSALSVLGACPVDQLKLDRSFADPAREPVAVALARIAEALGVEAVAEGIESPAQAARLAALGYRLGQGYHFDRPLTPDEVGTRLAGHAVPAYG</sequence>
<evidence type="ECO:0000256" key="1">
    <source>
        <dbReference type="SAM" id="Phobius"/>
    </source>
</evidence>
<dbReference type="Gene3D" id="3.30.70.270">
    <property type="match status" value="1"/>
</dbReference>
<dbReference type="PROSITE" id="PS50887">
    <property type="entry name" value="GGDEF"/>
    <property type="match status" value="1"/>
</dbReference>
<evidence type="ECO:0000313" key="5">
    <source>
        <dbReference type="Proteomes" id="UP000636960"/>
    </source>
</evidence>
<name>A0A919MZ27_9ACTN</name>
<evidence type="ECO:0000259" key="2">
    <source>
        <dbReference type="PROSITE" id="PS50883"/>
    </source>
</evidence>
<dbReference type="SMART" id="SM00267">
    <property type="entry name" value="GGDEF"/>
    <property type="match status" value="1"/>
</dbReference>
<dbReference type="InterPro" id="IPR000160">
    <property type="entry name" value="GGDEF_dom"/>
</dbReference>
<proteinExistence type="predicted"/>
<keyword evidence="1" id="KW-0472">Membrane</keyword>
<evidence type="ECO:0000259" key="3">
    <source>
        <dbReference type="PROSITE" id="PS50887"/>
    </source>
</evidence>
<keyword evidence="1" id="KW-0812">Transmembrane</keyword>
<feature type="transmembrane region" description="Helical" evidence="1">
    <location>
        <begin position="222"/>
        <end position="242"/>
    </location>
</feature>
<protein>
    <recommendedName>
        <fullName evidence="6">Diguanylate cyclase/phosphodiesterase</fullName>
    </recommendedName>
</protein>
<dbReference type="PROSITE" id="PS50883">
    <property type="entry name" value="EAL"/>
    <property type="match status" value="1"/>
</dbReference>
<dbReference type="Pfam" id="PF00990">
    <property type="entry name" value="GGDEF"/>
    <property type="match status" value="1"/>
</dbReference>
<feature type="domain" description="GGDEF" evidence="3">
    <location>
        <begin position="346"/>
        <end position="477"/>
    </location>
</feature>
<dbReference type="Pfam" id="PF00563">
    <property type="entry name" value="EAL"/>
    <property type="match status" value="1"/>
</dbReference>
<evidence type="ECO:0000313" key="4">
    <source>
        <dbReference type="EMBL" id="GIF00959.1"/>
    </source>
</evidence>
<dbReference type="PANTHER" id="PTHR44757:SF2">
    <property type="entry name" value="BIOFILM ARCHITECTURE MAINTENANCE PROTEIN MBAA"/>
    <property type="match status" value="1"/>
</dbReference>
<comment type="caution">
    <text evidence="4">The sequence shown here is derived from an EMBL/GenBank/DDBJ whole genome shotgun (WGS) entry which is preliminary data.</text>
</comment>
<dbReference type="RefSeq" id="WP_203789277.1">
    <property type="nucleotide sequence ID" value="NZ_BOMV01000095.1"/>
</dbReference>
<dbReference type="InterPro" id="IPR052155">
    <property type="entry name" value="Biofilm_reg_signaling"/>
</dbReference>
<dbReference type="SMART" id="SM00052">
    <property type="entry name" value="EAL"/>
    <property type="match status" value="1"/>
</dbReference>
<feature type="transmembrane region" description="Helical" evidence="1">
    <location>
        <begin position="152"/>
        <end position="175"/>
    </location>
</feature>
<feature type="transmembrane region" description="Helical" evidence="1">
    <location>
        <begin position="23"/>
        <end position="44"/>
    </location>
</feature>
<feature type="transmembrane region" description="Helical" evidence="1">
    <location>
        <begin position="277"/>
        <end position="298"/>
    </location>
</feature>
<dbReference type="InterPro" id="IPR029787">
    <property type="entry name" value="Nucleotide_cyclase"/>
</dbReference>
<dbReference type="CDD" id="cd01948">
    <property type="entry name" value="EAL"/>
    <property type="match status" value="1"/>
</dbReference>
<dbReference type="EMBL" id="BOMV01000095">
    <property type="protein sequence ID" value="GIF00959.1"/>
    <property type="molecule type" value="Genomic_DNA"/>
</dbReference>
<dbReference type="CDD" id="cd01949">
    <property type="entry name" value="GGDEF"/>
    <property type="match status" value="1"/>
</dbReference>